<name>A0A8T2Q6F9_CERRI</name>
<dbReference type="EMBL" id="CM035442">
    <property type="protein sequence ID" value="KAH7279163.1"/>
    <property type="molecule type" value="Genomic_DNA"/>
</dbReference>
<gene>
    <name evidence="1" type="ORF">KP509_37G002200</name>
    <name evidence="2" type="ORF">KP509_37G008300</name>
</gene>
<accession>A0A8T2Q6F9</accession>
<comment type="caution">
    <text evidence="2">The sequence shown here is derived from an EMBL/GenBank/DDBJ whole genome shotgun (WGS) entry which is preliminary data.</text>
</comment>
<proteinExistence type="predicted"/>
<evidence type="ECO:0000313" key="1">
    <source>
        <dbReference type="EMBL" id="KAH7279035.1"/>
    </source>
</evidence>
<evidence type="ECO:0000313" key="2">
    <source>
        <dbReference type="EMBL" id="KAH7279163.1"/>
    </source>
</evidence>
<reference evidence="2" key="1">
    <citation type="submission" date="2021-08" db="EMBL/GenBank/DDBJ databases">
        <title>WGS assembly of Ceratopteris richardii.</title>
        <authorList>
            <person name="Marchant D.B."/>
            <person name="Chen G."/>
            <person name="Jenkins J."/>
            <person name="Shu S."/>
            <person name="Leebens-Mack J."/>
            <person name="Grimwood J."/>
            <person name="Schmutz J."/>
            <person name="Soltis P."/>
            <person name="Soltis D."/>
            <person name="Chen Z.-H."/>
        </authorList>
    </citation>
    <scope>NUCLEOTIDE SEQUENCE</scope>
    <source>
        <strain evidence="2">Whitten #5841</strain>
        <tissue evidence="2">Leaf</tissue>
    </source>
</reference>
<organism evidence="2 3">
    <name type="scientific">Ceratopteris richardii</name>
    <name type="common">Triangle waterfern</name>
    <dbReference type="NCBI Taxonomy" id="49495"/>
    <lineage>
        <taxon>Eukaryota</taxon>
        <taxon>Viridiplantae</taxon>
        <taxon>Streptophyta</taxon>
        <taxon>Embryophyta</taxon>
        <taxon>Tracheophyta</taxon>
        <taxon>Polypodiopsida</taxon>
        <taxon>Polypodiidae</taxon>
        <taxon>Polypodiales</taxon>
        <taxon>Pteridineae</taxon>
        <taxon>Pteridaceae</taxon>
        <taxon>Parkerioideae</taxon>
        <taxon>Ceratopteris</taxon>
    </lineage>
</organism>
<dbReference type="OrthoDB" id="661559at2759"/>
<keyword evidence="3" id="KW-1185">Reference proteome</keyword>
<evidence type="ECO:0000313" key="3">
    <source>
        <dbReference type="Proteomes" id="UP000825935"/>
    </source>
</evidence>
<sequence>MASFRRLTSPLLRAWKISIGRFGGARLGAPQNRNLAGMEKLQRQVESCRDEDVHILWSMLVDGLSHERSD</sequence>
<dbReference type="EMBL" id="CM035442">
    <property type="protein sequence ID" value="KAH7279035.1"/>
    <property type="molecule type" value="Genomic_DNA"/>
</dbReference>
<dbReference type="AlphaFoldDB" id="A0A8T2Q6F9"/>
<dbReference type="Proteomes" id="UP000825935">
    <property type="component" value="Chromosome 37"/>
</dbReference>
<protein>
    <submittedName>
        <fullName evidence="2">Uncharacterized protein</fullName>
    </submittedName>
</protein>